<sequence length="491" mass="55935">MKDKAQKRELFDSQAARRDHWKQKNQYYYKELESFLSFLIPSDASVLEIGCGTGDLLARLNPPWGHGIDFSPAMIEVARRKYPPDRFENLAFSVDDIEDLKHRDTYDHIIMSDVLGDLTDVWAAFRNMRTVCHPGSRVIITYFNPLWEPVLRLGERLGMKIPQDYQNWLSLNDIHNLLDLNGFEVIKKGQLLLLPKQVPFLSTFLNRYVAKIPLLCRLPLVVYLIARPVVPERTPDRRPSVSVIVPCRNEEGNIRPAVERIPEMGSHTEILFVDGLSTDGTVAAIEDAIGEFKGIKDIKLLHQVPPGTGHAGREGKMLKLGKGDAVRKGFAAASGDILMILDADLTVPPEDLPKFYLALTEGVGEFINGTRLIYPMEEQAMRFLNKLGNKFFSLAFTWLLDQRIRDTLCGTKVLFKKDYQKIANGRSFFGDFDPFGDFDLLFGAAKLNLKIVEVPIRYRRRTYGDIKIERFKHGLILLKMSGVAMRKLKLR</sequence>
<accession>A0LEK1</accession>
<dbReference type="PANTHER" id="PTHR48090">
    <property type="entry name" value="UNDECAPRENYL-PHOSPHATE 4-DEOXY-4-FORMAMIDO-L-ARABINOSE TRANSFERASE-RELATED"/>
    <property type="match status" value="1"/>
</dbReference>
<feature type="domain" description="Glycosyltransferase 2-like" evidence="1">
    <location>
        <begin position="242"/>
        <end position="299"/>
    </location>
</feature>
<dbReference type="eggNOG" id="COG2226">
    <property type="taxonomic scope" value="Bacteria"/>
</dbReference>
<dbReference type="Gene3D" id="3.40.50.150">
    <property type="entry name" value="Vaccinia Virus protein VP39"/>
    <property type="match status" value="1"/>
</dbReference>
<dbReference type="GO" id="GO:0032259">
    <property type="term" value="P:methylation"/>
    <property type="evidence" value="ECO:0007669"/>
    <property type="project" value="UniProtKB-KW"/>
</dbReference>
<evidence type="ECO:0000313" key="3">
    <source>
        <dbReference type="Proteomes" id="UP000001784"/>
    </source>
</evidence>
<dbReference type="InParanoid" id="A0LEK1"/>
<dbReference type="SUPFAM" id="SSF53335">
    <property type="entry name" value="S-adenosyl-L-methionine-dependent methyltransferases"/>
    <property type="match status" value="1"/>
</dbReference>
<dbReference type="OrthoDB" id="9802649at2"/>
<dbReference type="SUPFAM" id="SSF53448">
    <property type="entry name" value="Nucleotide-diphospho-sugar transferases"/>
    <property type="match status" value="1"/>
</dbReference>
<dbReference type="STRING" id="335543.Sfum_0151"/>
<proteinExistence type="predicted"/>
<keyword evidence="2" id="KW-0808">Transferase</keyword>
<organism evidence="2 3">
    <name type="scientific">Syntrophobacter fumaroxidans (strain DSM 10017 / MPOB)</name>
    <dbReference type="NCBI Taxonomy" id="335543"/>
    <lineage>
        <taxon>Bacteria</taxon>
        <taxon>Pseudomonadati</taxon>
        <taxon>Thermodesulfobacteriota</taxon>
        <taxon>Syntrophobacteria</taxon>
        <taxon>Syntrophobacterales</taxon>
        <taxon>Syntrophobacteraceae</taxon>
        <taxon>Syntrophobacter</taxon>
    </lineage>
</organism>
<dbReference type="Proteomes" id="UP000001784">
    <property type="component" value="Chromosome"/>
</dbReference>
<dbReference type="Pfam" id="PF00535">
    <property type="entry name" value="Glycos_transf_2"/>
    <property type="match status" value="2"/>
</dbReference>
<dbReference type="RefSeq" id="WP_011697026.1">
    <property type="nucleotide sequence ID" value="NC_008554.1"/>
</dbReference>
<dbReference type="Pfam" id="PF13489">
    <property type="entry name" value="Methyltransf_23"/>
    <property type="match status" value="1"/>
</dbReference>
<dbReference type="KEGG" id="sfu:Sfum_0151"/>
<dbReference type="HOGENOM" id="CLU_043808_0_0_7"/>
<dbReference type="InterPro" id="IPR001173">
    <property type="entry name" value="Glyco_trans_2-like"/>
</dbReference>
<name>A0LEK1_SYNFM</name>
<dbReference type="InterPro" id="IPR029044">
    <property type="entry name" value="Nucleotide-diphossugar_trans"/>
</dbReference>
<dbReference type="CDD" id="cd02440">
    <property type="entry name" value="AdoMet_MTases"/>
    <property type="match status" value="1"/>
</dbReference>
<reference evidence="2 3" key="1">
    <citation type="submission" date="2006-10" db="EMBL/GenBank/DDBJ databases">
        <title>Complete sequence of Syntrophobacter fumaroxidans MPOB.</title>
        <authorList>
            <consortium name="US DOE Joint Genome Institute"/>
            <person name="Copeland A."/>
            <person name="Lucas S."/>
            <person name="Lapidus A."/>
            <person name="Barry K."/>
            <person name="Detter J.C."/>
            <person name="Glavina del Rio T."/>
            <person name="Hammon N."/>
            <person name="Israni S."/>
            <person name="Pitluck S."/>
            <person name="Goltsman E.G."/>
            <person name="Martinez M."/>
            <person name="Schmutz J."/>
            <person name="Larimer F."/>
            <person name="Land M."/>
            <person name="Hauser L."/>
            <person name="Kyrpides N."/>
            <person name="Kim E."/>
            <person name="Boone D.R."/>
            <person name="Brockman F."/>
            <person name="Culley D."/>
            <person name="Ferry J."/>
            <person name="Gunsalus R."/>
            <person name="McInerney M.J."/>
            <person name="Morrison M."/>
            <person name="Plugge C."/>
            <person name="Rohlin L."/>
            <person name="Scholten J."/>
            <person name="Sieber J."/>
            <person name="Stams A.J.M."/>
            <person name="Worm P."/>
            <person name="Henstra A.M."/>
            <person name="Richardson P."/>
        </authorList>
    </citation>
    <scope>NUCLEOTIDE SEQUENCE [LARGE SCALE GENOMIC DNA]</scope>
    <source>
        <strain evidence="3">DSM 10017 / MPOB</strain>
    </source>
</reference>
<dbReference type="InterPro" id="IPR029063">
    <property type="entry name" value="SAM-dependent_MTases_sf"/>
</dbReference>
<dbReference type="AlphaFoldDB" id="A0LEK1"/>
<dbReference type="Gene3D" id="3.90.550.10">
    <property type="entry name" value="Spore Coat Polysaccharide Biosynthesis Protein SpsA, Chain A"/>
    <property type="match status" value="1"/>
</dbReference>
<keyword evidence="2" id="KW-0489">Methyltransferase</keyword>
<dbReference type="EMBL" id="CP000478">
    <property type="protein sequence ID" value="ABK15853.1"/>
    <property type="molecule type" value="Genomic_DNA"/>
</dbReference>
<dbReference type="GO" id="GO:0008168">
    <property type="term" value="F:methyltransferase activity"/>
    <property type="evidence" value="ECO:0007669"/>
    <property type="project" value="UniProtKB-KW"/>
</dbReference>
<keyword evidence="3" id="KW-1185">Reference proteome</keyword>
<dbReference type="CAZy" id="GT2">
    <property type="family name" value="Glycosyltransferase Family 2"/>
</dbReference>
<evidence type="ECO:0000259" key="1">
    <source>
        <dbReference type="Pfam" id="PF00535"/>
    </source>
</evidence>
<dbReference type="CDD" id="cd04179">
    <property type="entry name" value="DPM_DPG-synthase_like"/>
    <property type="match status" value="1"/>
</dbReference>
<dbReference type="InterPro" id="IPR050256">
    <property type="entry name" value="Glycosyltransferase_2"/>
</dbReference>
<protein>
    <submittedName>
        <fullName evidence="2">Methyltransferase type 12</fullName>
    </submittedName>
</protein>
<dbReference type="PANTHER" id="PTHR48090:SF7">
    <property type="entry name" value="RFBJ PROTEIN"/>
    <property type="match status" value="1"/>
</dbReference>
<gene>
    <name evidence="2" type="ordered locus">Sfum_0151</name>
</gene>
<feature type="domain" description="Glycosyltransferase 2-like" evidence="1">
    <location>
        <begin position="320"/>
        <end position="386"/>
    </location>
</feature>
<evidence type="ECO:0000313" key="2">
    <source>
        <dbReference type="EMBL" id="ABK15853.1"/>
    </source>
</evidence>
<dbReference type="eggNOG" id="COG1216">
    <property type="taxonomic scope" value="Bacteria"/>
</dbReference>